<dbReference type="AlphaFoldDB" id="A0A235B929"/>
<dbReference type="Proteomes" id="UP000215459">
    <property type="component" value="Unassembled WGS sequence"/>
</dbReference>
<dbReference type="PANTHER" id="PTHR33876">
    <property type="entry name" value="UNNAMED PRODUCT"/>
    <property type="match status" value="1"/>
</dbReference>
<comment type="caution">
    <text evidence="3">The sequence shown here is derived from an EMBL/GenBank/DDBJ whole genome shotgun (WGS) entry which is preliminary data.</text>
</comment>
<keyword evidence="1" id="KW-0472">Membrane</keyword>
<evidence type="ECO:0000313" key="4">
    <source>
        <dbReference type="Proteomes" id="UP000215459"/>
    </source>
</evidence>
<proteinExistence type="predicted"/>
<feature type="transmembrane region" description="Helical" evidence="1">
    <location>
        <begin position="77"/>
        <end position="95"/>
    </location>
</feature>
<name>A0A235B929_9BACL</name>
<keyword evidence="1" id="KW-1133">Transmembrane helix</keyword>
<dbReference type="RefSeq" id="WP_094263158.1">
    <property type="nucleotide sequence ID" value="NZ_NOWF01000002.1"/>
</dbReference>
<dbReference type="InterPro" id="IPR052776">
    <property type="entry name" value="Chloro_ReproSupport/MetalTrans"/>
</dbReference>
<dbReference type="Pfam" id="PF13386">
    <property type="entry name" value="DsbD_2"/>
    <property type="match status" value="1"/>
</dbReference>
<dbReference type="EMBL" id="NOWF01000002">
    <property type="protein sequence ID" value="OYD08810.1"/>
    <property type="molecule type" value="Genomic_DNA"/>
</dbReference>
<protein>
    <recommendedName>
        <fullName evidence="2">Urease accessory protein UreH-like transmembrane domain-containing protein</fullName>
    </recommendedName>
</protein>
<dbReference type="PANTHER" id="PTHR33876:SF4">
    <property type="entry name" value="CHLOROPLAST PROTEIN FOR GROWTH AND FERTILITY 2"/>
    <property type="match status" value="1"/>
</dbReference>
<organism evidence="3 4">
    <name type="scientific">Paludifilum halophilum</name>
    <dbReference type="NCBI Taxonomy" id="1642702"/>
    <lineage>
        <taxon>Bacteria</taxon>
        <taxon>Bacillati</taxon>
        <taxon>Bacillota</taxon>
        <taxon>Bacilli</taxon>
        <taxon>Bacillales</taxon>
        <taxon>Thermoactinomycetaceae</taxon>
        <taxon>Paludifilum</taxon>
    </lineage>
</organism>
<feature type="transmembrane region" description="Helical" evidence="1">
    <location>
        <begin position="156"/>
        <end position="183"/>
    </location>
</feature>
<keyword evidence="4" id="KW-1185">Reference proteome</keyword>
<feature type="transmembrane region" description="Helical" evidence="1">
    <location>
        <begin position="195"/>
        <end position="212"/>
    </location>
</feature>
<dbReference type="InterPro" id="IPR039447">
    <property type="entry name" value="UreH-like_TM_dom"/>
</dbReference>
<feature type="domain" description="Urease accessory protein UreH-like transmembrane" evidence="2">
    <location>
        <begin position="74"/>
        <end position="202"/>
    </location>
</feature>
<feature type="transmembrane region" description="Helical" evidence="1">
    <location>
        <begin position="128"/>
        <end position="150"/>
    </location>
</feature>
<evidence type="ECO:0000313" key="3">
    <source>
        <dbReference type="EMBL" id="OYD08810.1"/>
    </source>
</evidence>
<keyword evidence="1" id="KW-0812">Transmembrane</keyword>
<dbReference type="OrthoDB" id="9811044at2"/>
<gene>
    <name evidence="3" type="ORF">CHM34_03170</name>
</gene>
<sequence length="217" mass="23560">MPWELLSVLGIGLLLGFRHAFDPDHFIAVSTITSRTGNVLKATVTGIYWGLGHTLTLLLVGMPFIALKTGIPSTVETAMEVVVGLMLVLLGWTTFRSFQQRRTPDFEEAGKSEKGKWDSDKKTNLKSFLIGVVHGMAGSGALVLLTMTSLESLTEAVLYILVFGSGTILGMGMFAVLLGFSFTYAAKRFQKAERVIGMAAGAVSFLFGFYYIQAVLF</sequence>
<accession>A0A235B929</accession>
<evidence type="ECO:0000259" key="2">
    <source>
        <dbReference type="Pfam" id="PF13386"/>
    </source>
</evidence>
<evidence type="ECO:0000256" key="1">
    <source>
        <dbReference type="SAM" id="Phobius"/>
    </source>
</evidence>
<reference evidence="3 4" key="1">
    <citation type="submission" date="2017-07" db="EMBL/GenBank/DDBJ databases">
        <title>The genome sequence of Paludifilum halophilum highlights mechanisms for microbial adaptation to high salt environemnts.</title>
        <authorList>
            <person name="Belbahri L."/>
        </authorList>
    </citation>
    <scope>NUCLEOTIDE SEQUENCE [LARGE SCALE GENOMIC DNA]</scope>
    <source>
        <strain evidence="3 4">DSM 102817</strain>
    </source>
</reference>